<dbReference type="AlphaFoldDB" id="A0A7W8M6I0"/>
<name>A0A7W8M6I0_9FIRM</name>
<proteinExistence type="predicted"/>
<evidence type="ECO:0000313" key="2">
    <source>
        <dbReference type="EMBL" id="MBB5265612.1"/>
    </source>
</evidence>
<comment type="caution">
    <text evidence="2">The sequence shown here is derived from an EMBL/GenBank/DDBJ whole genome shotgun (WGS) entry which is preliminary data.</text>
</comment>
<dbReference type="RefSeq" id="WP_183775605.1">
    <property type="nucleotide sequence ID" value="NZ_CAWVEG010000023.1"/>
</dbReference>
<reference evidence="2 3" key="1">
    <citation type="submission" date="2020-08" db="EMBL/GenBank/DDBJ databases">
        <title>Genomic Encyclopedia of Type Strains, Phase IV (KMG-IV): sequencing the most valuable type-strain genomes for metagenomic binning, comparative biology and taxonomic classification.</title>
        <authorList>
            <person name="Goeker M."/>
        </authorList>
    </citation>
    <scope>NUCLEOTIDE SEQUENCE [LARGE SCALE GENOMIC DNA]</scope>
    <source>
        <strain evidence="2 3">DSM 106146</strain>
    </source>
</reference>
<keyword evidence="1" id="KW-0812">Transmembrane</keyword>
<organism evidence="2 3">
    <name type="scientific">Catenibacillus scindens</name>
    <dbReference type="NCBI Taxonomy" id="673271"/>
    <lineage>
        <taxon>Bacteria</taxon>
        <taxon>Bacillati</taxon>
        <taxon>Bacillota</taxon>
        <taxon>Clostridia</taxon>
        <taxon>Lachnospirales</taxon>
        <taxon>Lachnospiraceae</taxon>
        <taxon>Catenibacillus</taxon>
    </lineage>
</organism>
<sequence>MNQKPSNGAGVAALVLGIVGIVTGWLYGLGCILGIIAVVMAVMSKKNVGPNGMATAGLVCGIIAIVFGAVWLVCTVCTCSAGLMAF</sequence>
<keyword evidence="1" id="KW-1133">Transmembrane helix</keyword>
<keyword evidence="3" id="KW-1185">Reference proteome</keyword>
<accession>A0A7W8M6I0</accession>
<dbReference type="EMBL" id="JACHFW010000013">
    <property type="protein sequence ID" value="MBB5265612.1"/>
    <property type="molecule type" value="Genomic_DNA"/>
</dbReference>
<protein>
    <submittedName>
        <fullName evidence="2">Lysylphosphatidylglycerol synthetase-like protein (DUF2156 family)</fullName>
    </submittedName>
</protein>
<gene>
    <name evidence="2" type="ORF">HNP82_002759</name>
</gene>
<evidence type="ECO:0000256" key="1">
    <source>
        <dbReference type="SAM" id="Phobius"/>
    </source>
</evidence>
<feature type="transmembrane region" description="Helical" evidence="1">
    <location>
        <begin position="12"/>
        <end position="42"/>
    </location>
</feature>
<dbReference type="Proteomes" id="UP000543642">
    <property type="component" value="Unassembled WGS sequence"/>
</dbReference>
<keyword evidence="1" id="KW-0472">Membrane</keyword>
<evidence type="ECO:0000313" key="3">
    <source>
        <dbReference type="Proteomes" id="UP000543642"/>
    </source>
</evidence>
<feature type="transmembrane region" description="Helical" evidence="1">
    <location>
        <begin position="54"/>
        <end position="83"/>
    </location>
</feature>